<keyword evidence="7 8" id="KW-0472">Membrane</keyword>
<dbReference type="GO" id="GO:0009103">
    <property type="term" value="P:lipopolysaccharide biosynthetic process"/>
    <property type="evidence" value="ECO:0007669"/>
    <property type="project" value="UniProtKB-KW"/>
</dbReference>
<dbReference type="InterPro" id="IPR001173">
    <property type="entry name" value="Glyco_trans_2-like"/>
</dbReference>
<feature type="transmembrane region" description="Helical" evidence="8">
    <location>
        <begin position="236"/>
        <end position="257"/>
    </location>
</feature>
<reference evidence="10 11" key="1">
    <citation type="journal article" date="2010" name="Stand. Genomic Sci.">
        <title>Complete genome sequence of Desulfarculus baarsii type strain (2st14).</title>
        <authorList>
            <person name="Sun H."/>
            <person name="Spring S."/>
            <person name="Lapidus A."/>
            <person name="Davenport K."/>
            <person name="Del Rio T.G."/>
            <person name="Tice H."/>
            <person name="Nolan M."/>
            <person name="Copeland A."/>
            <person name="Cheng J.F."/>
            <person name="Lucas S."/>
            <person name="Tapia R."/>
            <person name="Goodwin L."/>
            <person name="Pitluck S."/>
            <person name="Ivanova N."/>
            <person name="Pagani I."/>
            <person name="Mavromatis K."/>
            <person name="Ovchinnikova G."/>
            <person name="Pati A."/>
            <person name="Chen A."/>
            <person name="Palaniappan K."/>
            <person name="Hauser L."/>
            <person name="Chang Y.J."/>
            <person name="Jeffries C.D."/>
            <person name="Detter J.C."/>
            <person name="Han C."/>
            <person name="Rohde M."/>
            <person name="Brambilla E."/>
            <person name="Goker M."/>
            <person name="Woyke T."/>
            <person name="Bristow J."/>
            <person name="Eisen J.A."/>
            <person name="Markowitz V."/>
            <person name="Hugenholtz P."/>
            <person name="Kyrpides N.C."/>
            <person name="Klenk H.P."/>
            <person name="Land M."/>
        </authorList>
    </citation>
    <scope>NUCLEOTIDE SEQUENCE [LARGE SCALE GENOMIC DNA]</scope>
    <source>
        <strain evidence="11">ATCC 33931 / DSM 2075 / LMG 7858 / VKM B-1802 / 2st14</strain>
    </source>
</reference>
<feature type="transmembrane region" description="Helical" evidence="8">
    <location>
        <begin position="269"/>
        <end position="294"/>
    </location>
</feature>
<dbReference type="EMBL" id="CP002085">
    <property type="protein sequence ID" value="ADK85462.1"/>
    <property type="molecule type" value="Genomic_DNA"/>
</dbReference>
<dbReference type="Proteomes" id="UP000009047">
    <property type="component" value="Chromosome"/>
</dbReference>
<dbReference type="KEGG" id="dbr:Deba_2097"/>
<evidence type="ECO:0000256" key="7">
    <source>
        <dbReference type="ARBA" id="ARBA00023136"/>
    </source>
</evidence>
<dbReference type="GO" id="GO:0099621">
    <property type="term" value="F:undecaprenyl-phosphate 4-deoxy-4-formamido-L-arabinose transferase activity"/>
    <property type="evidence" value="ECO:0007669"/>
    <property type="project" value="TreeGrafter"/>
</dbReference>
<evidence type="ECO:0000256" key="5">
    <source>
        <dbReference type="ARBA" id="ARBA00022985"/>
    </source>
</evidence>
<dbReference type="Gene3D" id="3.90.550.10">
    <property type="entry name" value="Spore Coat Polysaccharide Biosynthesis Protein SpsA, Chain A"/>
    <property type="match status" value="1"/>
</dbReference>
<keyword evidence="6 8" id="KW-1133">Transmembrane helix</keyword>
<dbReference type="AlphaFoldDB" id="E1QIE5"/>
<evidence type="ECO:0000313" key="11">
    <source>
        <dbReference type="Proteomes" id="UP000009047"/>
    </source>
</evidence>
<dbReference type="RefSeq" id="WP_013258903.1">
    <property type="nucleotide sequence ID" value="NC_014365.1"/>
</dbReference>
<evidence type="ECO:0000256" key="1">
    <source>
        <dbReference type="ARBA" id="ARBA00022475"/>
    </source>
</evidence>
<evidence type="ECO:0000256" key="8">
    <source>
        <dbReference type="SAM" id="Phobius"/>
    </source>
</evidence>
<dbReference type="HOGENOM" id="CLU_033536_0_0_7"/>
<keyword evidence="1" id="KW-1003">Cell membrane</keyword>
<evidence type="ECO:0000259" key="9">
    <source>
        <dbReference type="Pfam" id="PF00535"/>
    </source>
</evidence>
<evidence type="ECO:0000256" key="6">
    <source>
        <dbReference type="ARBA" id="ARBA00022989"/>
    </source>
</evidence>
<name>E1QIE5_DESB2</name>
<dbReference type="GO" id="GO:0005886">
    <property type="term" value="C:plasma membrane"/>
    <property type="evidence" value="ECO:0007669"/>
    <property type="project" value="TreeGrafter"/>
</dbReference>
<evidence type="ECO:0000313" key="10">
    <source>
        <dbReference type="EMBL" id="ADK85462.1"/>
    </source>
</evidence>
<accession>E1QIE5</accession>
<dbReference type="CAZy" id="GT2">
    <property type="family name" value="Glycosyltransferase Family 2"/>
</dbReference>
<evidence type="ECO:0000256" key="3">
    <source>
        <dbReference type="ARBA" id="ARBA00022679"/>
    </source>
</evidence>
<dbReference type="STRING" id="644282.Deba_2097"/>
<dbReference type="InterPro" id="IPR050256">
    <property type="entry name" value="Glycosyltransferase_2"/>
</dbReference>
<keyword evidence="2" id="KW-0328">Glycosyltransferase</keyword>
<organism evidence="10 11">
    <name type="scientific">Desulfarculus baarsii (strain ATCC 33931 / DSM 2075 / LMG 7858 / VKM B-1802 / 2st14)</name>
    <dbReference type="NCBI Taxonomy" id="644282"/>
    <lineage>
        <taxon>Bacteria</taxon>
        <taxon>Pseudomonadati</taxon>
        <taxon>Thermodesulfobacteriota</taxon>
        <taxon>Desulfarculia</taxon>
        <taxon>Desulfarculales</taxon>
        <taxon>Desulfarculaceae</taxon>
        <taxon>Desulfarculus</taxon>
    </lineage>
</organism>
<dbReference type="InterPro" id="IPR029044">
    <property type="entry name" value="Nucleotide-diphossugar_trans"/>
</dbReference>
<evidence type="ECO:0000256" key="2">
    <source>
        <dbReference type="ARBA" id="ARBA00022676"/>
    </source>
</evidence>
<dbReference type="PANTHER" id="PTHR48090:SF3">
    <property type="entry name" value="UNDECAPRENYL-PHOSPHATE 4-DEOXY-4-FORMAMIDO-L-ARABINOSE TRANSFERASE"/>
    <property type="match status" value="1"/>
</dbReference>
<sequence>MDNASEAAGPNLSVVIPVFNEEENLAALQERLRRVLDGAGYDWEIIYVDDGSRDRSWEILCSFNQQDHRVRLVRFNRNYGQHMAVFAGMERSKGQVVVTLDADLQNPPEDIPKLVDKIDEGYDVVGGWREHRQDSWLRTLPSAIVNRLTSRVTGVDLKDYGCMLRAYRRQVVEAMNACEEASSFIPALANSFANSVAEIPVGHAQRGGGQSKYGLYRLLKLHFDLMTGFSVLPIQFVSFMGLIIALVGVGFGAFLFVRRLVVGPELEGVFTLFAILFTFVGLQIFCVGLIGEYVGRIYREVRKRPRYLVREMRG</sequence>
<keyword evidence="4 8" id="KW-0812">Transmembrane</keyword>
<dbReference type="SUPFAM" id="SSF53448">
    <property type="entry name" value="Nucleotide-diphospho-sugar transferases"/>
    <property type="match status" value="1"/>
</dbReference>
<proteinExistence type="predicted"/>
<keyword evidence="3 10" id="KW-0808">Transferase</keyword>
<dbReference type="OrthoDB" id="9802649at2"/>
<dbReference type="PANTHER" id="PTHR48090">
    <property type="entry name" value="UNDECAPRENYL-PHOSPHATE 4-DEOXY-4-FORMAMIDO-L-ARABINOSE TRANSFERASE-RELATED"/>
    <property type="match status" value="1"/>
</dbReference>
<keyword evidence="5" id="KW-0448">Lipopolysaccharide biosynthesis</keyword>
<feature type="domain" description="Glycosyltransferase 2-like" evidence="9">
    <location>
        <begin position="13"/>
        <end position="173"/>
    </location>
</feature>
<gene>
    <name evidence="10" type="ordered locus">Deba_2097</name>
</gene>
<dbReference type="CDD" id="cd04187">
    <property type="entry name" value="DPM1_like_bac"/>
    <property type="match status" value="1"/>
</dbReference>
<evidence type="ECO:0000256" key="4">
    <source>
        <dbReference type="ARBA" id="ARBA00022692"/>
    </source>
</evidence>
<dbReference type="eggNOG" id="COG0463">
    <property type="taxonomic scope" value="Bacteria"/>
</dbReference>
<keyword evidence="11" id="KW-1185">Reference proteome</keyword>
<dbReference type="Pfam" id="PF00535">
    <property type="entry name" value="Glycos_transf_2"/>
    <property type="match status" value="1"/>
</dbReference>
<protein>
    <submittedName>
        <fullName evidence="10">Glycosyl transferase family 2</fullName>
    </submittedName>
</protein>